<evidence type="ECO:0000313" key="1">
    <source>
        <dbReference type="EMBL" id="BCI89112.1"/>
    </source>
</evidence>
<sequence>MIEPTLARPRIDPVLQTLLDTLPTTFSAADGVRRACQAGCEEATTGVAAGIANRRPHGWLRRPHRHSGSDLLATHRDRRSLAVVVFYHGGRSLGSVDTHDHVCSAPCTIARQHHMVHGYVDFALVVPAAAEAAGRGLAALKQALHA</sequence>
<proteinExistence type="predicted"/>
<protein>
    <submittedName>
        <fullName evidence="1">Uncharacterized protein</fullName>
    </submittedName>
</protein>
<evidence type="ECO:0000313" key="2">
    <source>
        <dbReference type="Proteomes" id="UP000516380"/>
    </source>
</evidence>
<dbReference type="AlphaFoldDB" id="A0A7G1IGN8"/>
<accession>A0A7G1IGN8</accession>
<organism evidence="1 2">
    <name type="scientific">Mycobacterium kansasii</name>
    <dbReference type="NCBI Taxonomy" id="1768"/>
    <lineage>
        <taxon>Bacteria</taxon>
        <taxon>Bacillati</taxon>
        <taxon>Actinomycetota</taxon>
        <taxon>Actinomycetes</taxon>
        <taxon>Mycobacteriales</taxon>
        <taxon>Mycobacteriaceae</taxon>
        <taxon>Mycobacterium</taxon>
    </lineage>
</organism>
<dbReference type="EMBL" id="AP023343">
    <property type="protein sequence ID" value="BCI89112.1"/>
    <property type="molecule type" value="Genomic_DNA"/>
</dbReference>
<reference evidence="1 2" key="1">
    <citation type="submission" date="2020-07" db="EMBL/GenBank/DDBJ databases">
        <title>Mycobacterium kansasii (former subtype) with zoonotic potential isolated from diseased indoor pet cat, Japan.</title>
        <authorList>
            <person name="Fukano H."/>
            <person name="Terazono T."/>
            <person name="Hoshino Y."/>
        </authorList>
    </citation>
    <scope>NUCLEOTIDE SEQUENCE [LARGE SCALE GENOMIC DNA]</scope>
    <source>
        <strain evidence="1 2">Kuro-I</strain>
    </source>
</reference>
<keyword evidence="2" id="KW-1185">Reference proteome</keyword>
<dbReference type="Proteomes" id="UP000516380">
    <property type="component" value="Chromosome"/>
</dbReference>
<gene>
    <name evidence="1" type="ORF">NIIDMKKI_43180</name>
</gene>
<name>A0A7G1IGN8_MYCKA</name>